<dbReference type="EMBL" id="BPLR01005860">
    <property type="protein sequence ID" value="GIY05615.1"/>
    <property type="molecule type" value="Genomic_DNA"/>
</dbReference>
<evidence type="ECO:0000313" key="3">
    <source>
        <dbReference type="Proteomes" id="UP001054945"/>
    </source>
</evidence>
<dbReference type="Proteomes" id="UP001054945">
    <property type="component" value="Unassembled WGS sequence"/>
</dbReference>
<comment type="caution">
    <text evidence="2">The sequence shown here is derived from an EMBL/GenBank/DDBJ whole genome shotgun (WGS) entry which is preliminary data.</text>
</comment>
<keyword evidence="3" id="KW-1185">Reference proteome</keyword>
<dbReference type="GO" id="GO:0031048">
    <property type="term" value="P:regulatory ncRNA-mediated heterochromatin formation"/>
    <property type="evidence" value="ECO:0007669"/>
    <property type="project" value="TreeGrafter"/>
</dbReference>
<gene>
    <name evidence="2" type="primary">Znfx1</name>
    <name evidence="2" type="ORF">CEXT_113071</name>
</gene>
<evidence type="ECO:0000313" key="2">
    <source>
        <dbReference type="EMBL" id="GIY05615.1"/>
    </source>
</evidence>
<accession>A0AAV4QC77</accession>
<proteinExistence type="predicted"/>
<dbReference type="CDD" id="cd18808">
    <property type="entry name" value="SF1_C_Upf1"/>
    <property type="match status" value="1"/>
</dbReference>
<name>A0AAV4QC77_CAEEX</name>
<dbReference type="InterPro" id="IPR047187">
    <property type="entry name" value="SF1_C_Upf1"/>
</dbReference>
<dbReference type="SUPFAM" id="SSF52540">
    <property type="entry name" value="P-loop containing nucleoside triphosphate hydrolases"/>
    <property type="match status" value="1"/>
</dbReference>
<dbReference type="Gene3D" id="3.40.50.300">
    <property type="entry name" value="P-loop containing nucleotide triphosphate hydrolases"/>
    <property type="match status" value="1"/>
</dbReference>
<reference evidence="2 3" key="1">
    <citation type="submission" date="2021-06" db="EMBL/GenBank/DDBJ databases">
        <title>Caerostris extrusa draft genome.</title>
        <authorList>
            <person name="Kono N."/>
            <person name="Arakawa K."/>
        </authorList>
    </citation>
    <scope>NUCLEOTIDE SEQUENCE [LARGE SCALE GENOMIC DNA]</scope>
</reference>
<dbReference type="PANTHER" id="PTHR10887">
    <property type="entry name" value="DNA2/NAM7 HELICASE FAMILY"/>
    <property type="match status" value="1"/>
</dbReference>
<dbReference type="Pfam" id="PF13087">
    <property type="entry name" value="AAA_12"/>
    <property type="match status" value="1"/>
</dbReference>
<evidence type="ECO:0000259" key="1">
    <source>
        <dbReference type="Pfam" id="PF13087"/>
    </source>
</evidence>
<dbReference type="InterPro" id="IPR027417">
    <property type="entry name" value="P-loop_NTPase"/>
</dbReference>
<feature type="domain" description="DNA2/NAM7 helicase-like C-terminal" evidence="1">
    <location>
        <begin position="3"/>
        <end position="92"/>
    </location>
</feature>
<protein>
    <submittedName>
        <fullName evidence="2">NFX1-type zinc finger-containing protein 1</fullName>
    </submittedName>
</protein>
<dbReference type="InterPro" id="IPR045055">
    <property type="entry name" value="DNA2/NAM7-like"/>
</dbReference>
<dbReference type="AlphaFoldDB" id="A0AAV4QC77"/>
<dbReference type="GO" id="GO:0031380">
    <property type="term" value="C:nuclear RNA-directed RNA polymerase complex"/>
    <property type="evidence" value="ECO:0007669"/>
    <property type="project" value="TreeGrafter"/>
</dbReference>
<organism evidence="2 3">
    <name type="scientific">Caerostris extrusa</name>
    <name type="common">Bark spider</name>
    <name type="synonym">Caerostris bankana</name>
    <dbReference type="NCBI Taxonomy" id="172846"/>
    <lineage>
        <taxon>Eukaryota</taxon>
        <taxon>Metazoa</taxon>
        <taxon>Ecdysozoa</taxon>
        <taxon>Arthropoda</taxon>
        <taxon>Chelicerata</taxon>
        <taxon>Arachnida</taxon>
        <taxon>Araneae</taxon>
        <taxon>Araneomorphae</taxon>
        <taxon>Entelegynae</taxon>
        <taxon>Araneoidea</taxon>
        <taxon>Araneidae</taxon>
        <taxon>Caerostris</taxon>
    </lineage>
</organism>
<dbReference type="InterPro" id="IPR041679">
    <property type="entry name" value="DNA2/NAM7-like_C"/>
</dbReference>
<sequence length="115" mass="13230">MYLILQGYEPSQITVLTTYSGQFFEMKKSPLKEILQGIKFTVVDNYQGEENDIILISFVRSNEEGQIGFLKISNRICVALSRAKKGLYCIGNFCLLAEKSKLWKNIIETLEERKL</sequence>
<dbReference type="PANTHER" id="PTHR10887:SF341">
    <property type="entry name" value="NFX1-TYPE ZINC FINGER-CONTAINING PROTEIN 1"/>
    <property type="match status" value="1"/>
</dbReference>